<evidence type="ECO:0000256" key="3">
    <source>
        <dbReference type="ARBA" id="ARBA00022960"/>
    </source>
</evidence>
<protein>
    <submittedName>
        <fullName evidence="7">FtsW/RodA/SpoVE family cell cycle protein</fullName>
    </submittedName>
</protein>
<dbReference type="GO" id="GO:0008360">
    <property type="term" value="P:regulation of cell shape"/>
    <property type="evidence" value="ECO:0007669"/>
    <property type="project" value="UniProtKB-KW"/>
</dbReference>
<evidence type="ECO:0000256" key="6">
    <source>
        <dbReference type="SAM" id="Phobius"/>
    </source>
</evidence>
<comment type="caution">
    <text evidence="7">The sequence shown here is derived from an EMBL/GenBank/DDBJ whole genome shotgun (WGS) entry which is preliminary data.</text>
</comment>
<dbReference type="PANTHER" id="PTHR30474">
    <property type="entry name" value="CELL CYCLE PROTEIN"/>
    <property type="match status" value="1"/>
</dbReference>
<dbReference type="AlphaFoldDB" id="A0A9D0YU94"/>
<dbReference type="Pfam" id="PF01098">
    <property type="entry name" value="FTSW_RODA_SPOVE"/>
    <property type="match status" value="1"/>
</dbReference>
<feature type="transmembrane region" description="Helical" evidence="6">
    <location>
        <begin position="52"/>
        <end position="72"/>
    </location>
</feature>
<feature type="transmembrane region" description="Helical" evidence="6">
    <location>
        <begin position="6"/>
        <end position="23"/>
    </location>
</feature>
<evidence type="ECO:0000256" key="5">
    <source>
        <dbReference type="ARBA" id="ARBA00023136"/>
    </source>
</evidence>
<dbReference type="GO" id="GO:0032153">
    <property type="term" value="C:cell division site"/>
    <property type="evidence" value="ECO:0007669"/>
    <property type="project" value="TreeGrafter"/>
</dbReference>
<accession>A0A9D0YU94</accession>
<evidence type="ECO:0000313" key="7">
    <source>
        <dbReference type="EMBL" id="HIQ60975.1"/>
    </source>
</evidence>
<sequence length="288" mass="31745">MGGAIYARYVTLCYPVVYALWVYTCRKKGWWGLVLAIGGGAPLAWICMRVPHMLGLLLLLVSGLALMLAAAWNDWFGVGKRKGVLLVATCGVLFAAVAWMVLFGFGYGVQRLQAFLHPEQDPMGMGYQACTIRDMLDASRWLGEGTWNSSLPFEMMVPDCEADAFLATIIYQLGWGPFLAIVLLFAGLMAWIGCRCLKHRSQLGKAMILTVLVVLCGQGLCSVAWNLGYALCASTFPLVAGNWNTVVNMGLIGLALSVLRGESLACDYDREEKTWLPRYRLNIHLEKC</sequence>
<comment type="subcellular location">
    <subcellularLocation>
        <location evidence="1">Membrane</location>
        <topology evidence="1">Multi-pass membrane protein</topology>
    </subcellularLocation>
</comment>
<dbReference type="Proteomes" id="UP000886879">
    <property type="component" value="Unassembled WGS sequence"/>
</dbReference>
<feature type="transmembrane region" description="Helical" evidence="6">
    <location>
        <begin position="240"/>
        <end position="259"/>
    </location>
</feature>
<proteinExistence type="predicted"/>
<evidence type="ECO:0000313" key="8">
    <source>
        <dbReference type="Proteomes" id="UP000886879"/>
    </source>
</evidence>
<name>A0A9D0YU94_9FIRM</name>
<evidence type="ECO:0000256" key="2">
    <source>
        <dbReference type="ARBA" id="ARBA00022692"/>
    </source>
</evidence>
<reference evidence="7" key="1">
    <citation type="submission" date="2020-10" db="EMBL/GenBank/DDBJ databases">
        <authorList>
            <person name="Gilroy R."/>
        </authorList>
    </citation>
    <scope>NUCLEOTIDE SEQUENCE</scope>
    <source>
        <strain evidence="7">ChiGjej2B2-12916</strain>
    </source>
</reference>
<dbReference type="GO" id="GO:0051301">
    <property type="term" value="P:cell division"/>
    <property type="evidence" value="ECO:0007669"/>
    <property type="project" value="InterPro"/>
</dbReference>
<feature type="transmembrane region" description="Helical" evidence="6">
    <location>
        <begin position="84"/>
        <end position="107"/>
    </location>
</feature>
<feature type="transmembrane region" description="Helical" evidence="6">
    <location>
        <begin position="206"/>
        <end position="228"/>
    </location>
</feature>
<gene>
    <name evidence="7" type="ORF">IAD31_05210</name>
</gene>
<evidence type="ECO:0000256" key="4">
    <source>
        <dbReference type="ARBA" id="ARBA00022989"/>
    </source>
</evidence>
<evidence type="ECO:0000256" key="1">
    <source>
        <dbReference type="ARBA" id="ARBA00004141"/>
    </source>
</evidence>
<reference evidence="7" key="2">
    <citation type="journal article" date="2021" name="PeerJ">
        <title>Extensive microbial diversity within the chicken gut microbiome revealed by metagenomics and culture.</title>
        <authorList>
            <person name="Gilroy R."/>
            <person name="Ravi A."/>
            <person name="Getino M."/>
            <person name="Pursley I."/>
            <person name="Horton D.L."/>
            <person name="Alikhan N.F."/>
            <person name="Baker D."/>
            <person name="Gharbi K."/>
            <person name="Hall N."/>
            <person name="Watson M."/>
            <person name="Adriaenssens E.M."/>
            <person name="Foster-Nyarko E."/>
            <person name="Jarju S."/>
            <person name="Secka A."/>
            <person name="Antonio M."/>
            <person name="Oren A."/>
            <person name="Chaudhuri R.R."/>
            <person name="La Ragione R."/>
            <person name="Hildebrand F."/>
            <person name="Pallen M.J."/>
        </authorList>
    </citation>
    <scope>NUCLEOTIDE SEQUENCE</scope>
    <source>
        <strain evidence="7">ChiGjej2B2-12916</strain>
    </source>
</reference>
<keyword evidence="4 6" id="KW-1133">Transmembrane helix</keyword>
<keyword evidence="5 6" id="KW-0472">Membrane</keyword>
<dbReference type="EMBL" id="DVFO01000048">
    <property type="protein sequence ID" value="HIQ60975.1"/>
    <property type="molecule type" value="Genomic_DNA"/>
</dbReference>
<dbReference type="GO" id="GO:0005886">
    <property type="term" value="C:plasma membrane"/>
    <property type="evidence" value="ECO:0007669"/>
    <property type="project" value="TreeGrafter"/>
</dbReference>
<feature type="transmembrane region" description="Helical" evidence="6">
    <location>
        <begin position="30"/>
        <end position="46"/>
    </location>
</feature>
<feature type="transmembrane region" description="Helical" evidence="6">
    <location>
        <begin position="175"/>
        <end position="194"/>
    </location>
</feature>
<keyword evidence="3" id="KW-0133">Cell shape</keyword>
<keyword evidence="2 6" id="KW-0812">Transmembrane</keyword>
<dbReference type="GO" id="GO:0015648">
    <property type="term" value="F:lipid-linked peptidoglycan transporter activity"/>
    <property type="evidence" value="ECO:0007669"/>
    <property type="project" value="TreeGrafter"/>
</dbReference>
<organism evidence="7 8">
    <name type="scientific">Candidatus Enterenecus faecium</name>
    <dbReference type="NCBI Taxonomy" id="2840780"/>
    <lineage>
        <taxon>Bacteria</taxon>
        <taxon>Bacillati</taxon>
        <taxon>Bacillota</taxon>
        <taxon>Clostridia</taxon>
        <taxon>Eubacteriales</taxon>
        <taxon>Candidatus Enterenecus</taxon>
    </lineage>
</organism>
<dbReference type="InterPro" id="IPR001182">
    <property type="entry name" value="FtsW/RodA"/>
</dbReference>